<dbReference type="Pfam" id="PF04820">
    <property type="entry name" value="Trp_halogenase"/>
    <property type="match status" value="1"/>
</dbReference>
<keyword evidence="1" id="KW-0560">Oxidoreductase</keyword>
<dbReference type="SUPFAM" id="SSF51905">
    <property type="entry name" value="FAD/NAD(P)-binding domain"/>
    <property type="match status" value="1"/>
</dbReference>
<gene>
    <name evidence="1" type="ORF">ACFOEB_04585</name>
</gene>
<dbReference type="PANTHER" id="PTHR43747:SF4">
    <property type="entry name" value="FLAVIN-DEPENDENT TRYPTOPHAN HALOGENASE"/>
    <property type="match status" value="1"/>
</dbReference>
<dbReference type="RefSeq" id="WP_382414737.1">
    <property type="nucleotide sequence ID" value="NZ_AP031500.1"/>
</dbReference>
<dbReference type="PIRSF" id="PIRSF011396">
    <property type="entry name" value="Trp_halogenase"/>
    <property type="match status" value="1"/>
</dbReference>
<dbReference type="InterPro" id="IPR050816">
    <property type="entry name" value="Flavin-dep_Halogenase_NPB"/>
</dbReference>
<organism evidence="1 2">
    <name type="scientific">Gilvimarinus japonicus</name>
    <dbReference type="NCBI Taxonomy" id="1796469"/>
    <lineage>
        <taxon>Bacteria</taxon>
        <taxon>Pseudomonadati</taxon>
        <taxon>Pseudomonadota</taxon>
        <taxon>Gammaproteobacteria</taxon>
        <taxon>Cellvibrionales</taxon>
        <taxon>Cellvibrionaceae</taxon>
        <taxon>Gilvimarinus</taxon>
    </lineage>
</organism>
<dbReference type="InterPro" id="IPR033856">
    <property type="entry name" value="Trp_halogen"/>
</dbReference>
<dbReference type="GO" id="GO:0016491">
    <property type="term" value="F:oxidoreductase activity"/>
    <property type="evidence" value="ECO:0007669"/>
    <property type="project" value="UniProtKB-KW"/>
</dbReference>
<accession>A0ABV7HNS7</accession>
<dbReference type="InterPro" id="IPR036188">
    <property type="entry name" value="FAD/NAD-bd_sf"/>
</dbReference>
<dbReference type="EMBL" id="JBHRTL010000004">
    <property type="protein sequence ID" value="MFC3154471.1"/>
    <property type="molecule type" value="Genomic_DNA"/>
</dbReference>
<sequence length="514" mass="57582">MNNNDIKNIVVVGGGTAGWLTAGILAAKCVREQGRDINITLIESATIGNVGVGEGTWPSLRTTLQALGVSESDFIRDCDATFKQGARFNRWTEDSDTDFYYHPLMLPANVGPLNTITHWLNKFNSSGLSYSQATCHQEAACEAGLAPKAITTPEYQGNLNYAYHLDTNKFSTFIKEHCVKNLNVIHKVDDVVGVRAEPDGAISALTLADGSELNGDFYIDCSGFSALLIDKHFKVPFIDKSDVLFCDSAVAVQCPYELEPDIASHTLSTATGSGWIWDIGLQSRRGIGHVYSSRHTSDEAAEQVLRNYIGEKARDLPVKAIKYTPGHREKFWIKNCVAVGLSAGFVEPLEASSILLVELSAYWIAEKLPLKNSGLSRCEQQFNDIFRYRWDSIIEFLKLHYCLSNRRDSQFWRDNTDPDSIPRELLNKLDMWQEKSPSILDFLSRADVFPLESYCYVLYGMNFKTTTHDPGDKNLKSTEHKINRQRKNLDALLSSLPKNRQLIDAIKKHGLQKI</sequence>
<dbReference type="PANTHER" id="PTHR43747">
    <property type="entry name" value="FAD-BINDING PROTEIN"/>
    <property type="match status" value="1"/>
</dbReference>
<keyword evidence="2" id="KW-1185">Reference proteome</keyword>
<dbReference type="Proteomes" id="UP001595548">
    <property type="component" value="Unassembled WGS sequence"/>
</dbReference>
<proteinExistence type="predicted"/>
<dbReference type="Gene3D" id="3.50.50.60">
    <property type="entry name" value="FAD/NAD(P)-binding domain"/>
    <property type="match status" value="1"/>
</dbReference>
<protein>
    <submittedName>
        <fullName evidence="1">Tryptophan halogenase family protein</fullName>
        <ecNumber evidence="1">1.14.19.-</ecNumber>
    </submittedName>
</protein>
<evidence type="ECO:0000313" key="1">
    <source>
        <dbReference type="EMBL" id="MFC3154471.1"/>
    </source>
</evidence>
<evidence type="ECO:0000313" key="2">
    <source>
        <dbReference type="Proteomes" id="UP001595548"/>
    </source>
</evidence>
<dbReference type="EC" id="1.14.19.-" evidence="1"/>
<dbReference type="InterPro" id="IPR006905">
    <property type="entry name" value="Flavin_halogenase"/>
</dbReference>
<comment type="caution">
    <text evidence="1">The sequence shown here is derived from an EMBL/GenBank/DDBJ whole genome shotgun (WGS) entry which is preliminary data.</text>
</comment>
<reference evidence="2" key="1">
    <citation type="journal article" date="2019" name="Int. J. Syst. Evol. Microbiol.">
        <title>The Global Catalogue of Microorganisms (GCM) 10K type strain sequencing project: providing services to taxonomists for standard genome sequencing and annotation.</title>
        <authorList>
            <consortium name="The Broad Institute Genomics Platform"/>
            <consortium name="The Broad Institute Genome Sequencing Center for Infectious Disease"/>
            <person name="Wu L."/>
            <person name="Ma J."/>
        </authorList>
    </citation>
    <scope>NUCLEOTIDE SEQUENCE [LARGE SCALE GENOMIC DNA]</scope>
    <source>
        <strain evidence="2">KCTC 52141</strain>
    </source>
</reference>
<name>A0ABV7HNS7_9GAMM</name>